<feature type="region of interest" description="Disordered" evidence="1">
    <location>
        <begin position="815"/>
        <end position="836"/>
    </location>
</feature>
<sequence length="836" mass="94528">MTSSEEKFRTIGRSGKWQVRNIEDASDGDQRHWPAKPYRPGSREHYLITLGKAWAEQDKLDKAAPDVNFYLNKLPDGYDMFETDQPGSRNVYKRLFGHPSGKFFDSAPRFQPHFLWLMSRMKGDCECVLCWKGKPKIAPIPRKKRLIPELSSFALGRRNMQDEASGSSSRSESLASRLGGIGNRPQRQIKAAGAPYAVDENGNEDVYKELIKRLYTSRDSKKGIEDDILEHNHMDWRATHEHQGLGAAVVENHLTSMELQHSFIPRIGELVLWIPQFLHQHSLMIDENSEYKFYSFDQKCFHGHPSWRAGVVAQVPSAKAQNGLIDFPDIQGLPEKKTTLNTSGFLIETFPDPNDEMDKSASKQSRYVALRDIRPLSHWRMLLRGIPRERWHPSIKNALTCMTSMSLLEKFWFSGQWPNAHIRCKGLFLGPELIIVGDAVRIRPEGPRNGTKSTCTDVLVVEQIRFNLVDIKEYFTYPDSEHLASSYTITLKGKGYTLDENRSYDAQLTDSSDLRIVPSQVPLYEVKTTFKAVGAADYGNWYYLHDPMKRYEISHDMVFGRLYEAGAVQLWTGQIQTKEAINAHLVPSLGFDVMGIETGRQFGTQSDQRLEQVPDGAICWYLGDHRADALDLEFFNGNKIGRYEAVRDKATQEQWRNHVKVLNGLPVTEDQFKYTSFAHFTIPGTRGRKPGSRVVDGRVIYPGQPGYDVAVATEHTATPRTPKPKGYSQLAAAAVVSADGEDTDEGDDEDEGEEDDKGTERFYTAEAEDSGSAEVPRVPLFKSKPKAPATKAQIMSGIEDMDLEDDFTSEEEYWPVARGGTEESDGGDYRPNVDTQ</sequence>
<proteinExistence type="predicted"/>
<dbReference type="GO" id="GO:0031934">
    <property type="term" value="C:mating-type region heterochromatin"/>
    <property type="evidence" value="ECO:0007669"/>
    <property type="project" value="TreeGrafter"/>
</dbReference>
<gene>
    <name evidence="4" type="ORF">LTR84_006611</name>
</gene>
<dbReference type="GO" id="GO:0033553">
    <property type="term" value="C:rDNA heterochromatin"/>
    <property type="evidence" value="ECO:0007669"/>
    <property type="project" value="TreeGrafter"/>
</dbReference>
<reference evidence="4 5" key="1">
    <citation type="submission" date="2023-08" db="EMBL/GenBank/DDBJ databases">
        <title>Black Yeasts Isolated from many extreme environments.</title>
        <authorList>
            <person name="Coleine C."/>
            <person name="Stajich J.E."/>
            <person name="Selbmann L."/>
        </authorList>
    </citation>
    <scope>NUCLEOTIDE SEQUENCE [LARGE SCALE GENOMIC DNA]</scope>
    <source>
        <strain evidence="4 5">CCFEE 5792</strain>
    </source>
</reference>
<name>A0AAV9N0S9_9EURO</name>
<dbReference type="InterPro" id="IPR031915">
    <property type="entry name" value="Clr2_N"/>
</dbReference>
<evidence type="ECO:0000259" key="3">
    <source>
        <dbReference type="Pfam" id="PF16761"/>
    </source>
</evidence>
<dbReference type="GeneID" id="89974782"/>
<dbReference type="RefSeq" id="XP_064703058.1">
    <property type="nucleotide sequence ID" value="XM_064850171.1"/>
</dbReference>
<comment type="caution">
    <text evidence="4">The sequence shown here is derived from an EMBL/GenBank/DDBJ whole genome shotgun (WGS) entry which is preliminary data.</text>
</comment>
<evidence type="ECO:0000256" key="1">
    <source>
        <dbReference type="SAM" id="MobiDB-lite"/>
    </source>
</evidence>
<evidence type="ECO:0000259" key="2">
    <source>
        <dbReference type="Pfam" id="PF10383"/>
    </source>
</evidence>
<feature type="region of interest" description="Disordered" evidence="1">
    <location>
        <begin position="158"/>
        <end position="182"/>
    </location>
</feature>
<dbReference type="InterPro" id="IPR038986">
    <property type="entry name" value="Clr2"/>
</dbReference>
<keyword evidence="5" id="KW-1185">Reference proteome</keyword>
<dbReference type="Pfam" id="PF10383">
    <property type="entry name" value="Clr2"/>
    <property type="match status" value="1"/>
</dbReference>
<feature type="compositionally biased region" description="Acidic residues" evidence="1">
    <location>
        <begin position="739"/>
        <end position="757"/>
    </location>
</feature>
<feature type="compositionally biased region" description="Low complexity" evidence="1">
    <location>
        <begin position="163"/>
        <end position="178"/>
    </location>
</feature>
<dbReference type="GO" id="GO:0070824">
    <property type="term" value="C:SHREC complex"/>
    <property type="evidence" value="ECO:0007669"/>
    <property type="project" value="InterPro"/>
</dbReference>
<feature type="domain" description="Cryptic loci regulator 2 N-terminal" evidence="3">
    <location>
        <begin position="70"/>
        <end position="130"/>
    </location>
</feature>
<protein>
    <recommendedName>
        <fullName evidence="6">Cryptic loci regulator 2 N-terminal domain-containing protein</fullName>
    </recommendedName>
</protein>
<dbReference type="Proteomes" id="UP001358417">
    <property type="component" value="Unassembled WGS sequence"/>
</dbReference>
<accession>A0AAV9N0S9</accession>
<dbReference type="PANTHER" id="PTHR38046:SF1">
    <property type="entry name" value="CRYPTIC LOCI REGULATOR 2"/>
    <property type="match status" value="1"/>
</dbReference>
<evidence type="ECO:0000313" key="4">
    <source>
        <dbReference type="EMBL" id="KAK5047514.1"/>
    </source>
</evidence>
<dbReference type="Pfam" id="PF16761">
    <property type="entry name" value="Clr2_transil"/>
    <property type="match status" value="1"/>
</dbReference>
<dbReference type="AlphaFoldDB" id="A0AAV9N0S9"/>
<dbReference type="InterPro" id="IPR018839">
    <property type="entry name" value="Tscrpt-silencing_Clr2_C"/>
</dbReference>
<organism evidence="4 5">
    <name type="scientific">Exophiala bonariae</name>
    <dbReference type="NCBI Taxonomy" id="1690606"/>
    <lineage>
        <taxon>Eukaryota</taxon>
        <taxon>Fungi</taxon>
        <taxon>Dikarya</taxon>
        <taxon>Ascomycota</taxon>
        <taxon>Pezizomycotina</taxon>
        <taxon>Eurotiomycetes</taxon>
        <taxon>Chaetothyriomycetidae</taxon>
        <taxon>Chaetothyriales</taxon>
        <taxon>Herpotrichiellaceae</taxon>
        <taxon>Exophiala</taxon>
    </lineage>
</organism>
<evidence type="ECO:0008006" key="6">
    <source>
        <dbReference type="Google" id="ProtNLM"/>
    </source>
</evidence>
<feature type="region of interest" description="Disordered" evidence="1">
    <location>
        <begin position="735"/>
        <end position="791"/>
    </location>
</feature>
<evidence type="ECO:0000313" key="5">
    <source>
        <dbReference type="Proteomes" id="UP001358417"/>
    </source>
</evidence>
<dbReference type="EMBL" id="JAVRRD010000025">
    <property type="protein sequence ID" value="KAK5047514.1"/>
    <property type="molecule type" value="Genomic_DNA"/>
</dbReference>
<dbReference type="PANTHER" id="PTHR38046">
    <property type="entry name" value="CRYPTIC LOCI REGULATOR 2"/>
    <property type="match status" value="1"/>
</dbReference>
<dbReference type="GO" id="GO:0030466">
    <property type="term" value="P:silent mating-type cassette heterochromatin formation"/>
    <property type="evidence" value="ECO:0007669"/>
    <property type="project" value="TreeGrafter"/>
</dbReference>
<feature type="domain" description="Cryptic loci regulator 2 C-terminal" evidence="2">
    <location>
        <begin position="424"/>
        <end position="564"/>
    </location>
</feature>